<evidence type="ECO:0000313" key="3">
    <source>
        <dbReference type="Proteomes" id="UP000824208"/>
    </source>
</evidence>
<dbReference type="PANTHER" id="PTHR42827">
    <property type="entry name" value="IRON-SULFUR CLUSTER-BINDING PROTEIN-RELATED"/>
    <property type="match status" value="1"/>
</dbReference>
<feature type="domain" description="4Fe-4S ferredoxin-type" evidence="1">
    <location>
        <begin position="201"/>
        <end position="234"/>
    </location>
</feature>
<name>A0A9D2S5D0_9FIRM</name>
<accession>A0A9D2S5D0</accession>
<reference evidence="2" key="1">
    <citation type="journal article" date="2021" name="PeerJ">
        <title>Extensive microbial diversity within the chicken gut microbiome revealed by metagenomics and culture.</title>
        <authorList>
            <person name="Gilroy R."/>
            <person name="Ravi A."/>
            <person name="Getino M."/>
            <person name="Pursley I."/>
            <person name="Horton D.L."/>
            <person name="Alikhan N.F."/>
            <person name="Baker D."/>
            <person name="Gharbi K."/>
            <person name="Hall N."/>
            <person name="Watson M."/>
            <person name="Adriaenssens E.M."/>
            <person name="Foster-Nyarko E."/>
            <person name="Jarju S."/>
            <person name="Secka A."/>
            <person name="Antonio M."/>
            <person name="Oren A."/>
            <person name="Chaudhuri R.R."/>
            <person name="La Ragione R."/>
            <person name="Hildebrand F."/>
            <person name="Pallen M.J."/>
        </authorList>
    </citation>
    <scope>NUCLEOTIDE SEQUENCE</scope>
    <source>
        <strain evidence="2">CHK189-11263</strain>
    </source>
</reference>
<proteinExistence type="predicted"/>
<evidence type="ECO:0000259" key="1">
    <source>
        <dbReference type="PROSITE" id="PS51379"/>
    </source>
</evidence>
<evidence type="ECO:0000313" key="2">
    <source>
        <dbReference type="EMBL" id="HJB56641.1"/>
    </source>
</evidence>
<dbReference type="Proteomes" id="UP000824208">
    <property type="component" value="Unassembled WGS sequence"/>
</dbReference>
<protein>
    <submittedName>
        <fullName evidence="2">Epoxyqueuosine reductase</fullName>
    </submittedName>
</protein>
<sequence length="282" mass="31298">MALKREDLEEFVRNALAWPENTLGVEEGPAFSGAFRMGFAAGDDPIFAEIQADIGPGYLRPEEWMEKRTGAPVPAEELTVVSWALAQTEATRAAQEKQDRQPARCWSANRTFGQAFQNHLLREMLPWLEERGVEAVSPMVHPDFHTITSPRHGFASNWSERHTAFACGLGTFGLCDGLITELGKSVRLSSVILRARLPVAPRPYTGYRDYCLWDKGCRACIQRCPAGAISPEGHDKVKCSAYCDELYRELRPGYGFDGVYGCGLCQTRVPCERGIPAGVRRG</sequence>
<dbReference type="PROSITE" id="PS51379">
    <property type="entry name" value="4FE4S_FER_2"/>
    <property type="match status" value="1"/>
</dbReference>
<gene>
    <name evidence="2" type="ORF">H9714_03720</name>
</gene>
<dbReference type="EMBL" id="DWYC01000039">
    <property type="protein sequence ID" value="HJB56641.1"/>
    <property type="molecule type" value="Genomic_DNA"/>
</dbReference>
<dbReference type="InterPro" id="IPR017896">
    <property type="entry name" value="4Fe4S_Fe-S-bd"/>
</dbReference>
<organism evidence="2 3">
    <name type="scientific">Candidatus Flavonifractor intestinipullorum</name>
    <dbReference type="NCBI Taxonomy" id="2838587"/>
    <lineage>
        <taxon>Bacteria</taxon>
        <taxon>Bacillati</taxon>
        <taxon>Bacillota</taxon>
        <taxon>Clostridia</taxon>
        <taxon>Eubacteriales</taxon>
        <taxon>Oscillospiraceae</taxon>
        <taxon>Flavonifractor</taxon>
    </lineage>
</organism>
<dbReference type="PANTHER" id="PTHR42827:SF1">
    <property type="entry name" value="IRON-SULFUR CLUSTER-BINDING PROTEIN"/>
    <property type="match status" value="1"/>
</dbReference>
<dbReference type="AlphaFoldDB" id="A0A9D2S5D0"/>
<reference evidence="2" key="2">
    <citation type="submission" date="2021-04" db="EMBL/GenBank/DDBJ databases">
        <authorList>
            <person name="Gilroy R."/>
        </authorList>
    </citation>
    <scope>NUCLEOTIDE SEQUENCE</scope>
    <source>
        <strain evidence="2">CHK189-11263</strain>
    </source>
</reference>
<comment type="caution">
    <text evidence="2">The sequence shown here is derived from an EMBL/GenBank/DDBJ whole genome shotgun (WGS) entry which is preliminary data.</text>
</comment>